<dbReference type="InterPro" id="IPR002877">
    <property type="entry name" value="RNA_MeTrfase_FtsJ_dom"/>
</dbReference>
<dbReference type="FunFam" id="3.40.50.150:FF:000004">
    <property type="entry name" value="AdoMet-dependent rRNA methyltransferase SPB1"/>
    <property type="match status" value="1"/>
</dbReference>
<dbReference type="GO" id="GO:0000463">
    <property type="term" value="P:maturation of LSU-rRNA from tricistronic rRNA transcript (SSU-rRNA, 5.8S rRNA, LSU-rRNA)"/>
    <property type="evidence" value="ECO:0007669"/>
    <property type="project" value="TreeGrafter"/>
</dbReference>
<feature type="compositionally biased region" description="Basic residues" evidence="9">
    <location>
        <begin position="815"/>
        <end position="843"/>
    </location>
</feature>
<evidence type="ECO:0000256" key="1">
    <source>
        <dbReference type="ARBA" id="ARBA00004604"/>
    </source>
</evidence>
<organism evidence="13 14">
    <name type="scientific">Ceratobasidium theobromae</name>
    <dbReference type="NCBI Taxonomy" id="1582974"/>
    <lineage>
        <taxon>Eukaryota</taxon>
        <taxon>Fungi</taxon>
        <taxon>Dikarya</taxon>
        <taxon>Basidiomycota</taxon>
        <taxon>Agaricomycotina</taxon>
        <taxon>Agaricomycetes</taxon>
        <taxon>Cantharellales</taxon>
        <taxon>Ceratobasidiaceae</taxon>
        <taxon>Ceratobasidium</taxon>
    </lineage>
</organism>
<keyword evidence="6 8" id="KW-0949">S-adenosyl-L-methionine</keyword>
<protein>
    <submittedName>
        <fullName evidence="13">Uncharacterized protein</fullName>
    </submittedName>
</protein>
<evidence type="ECO:0000259" key="12">
    <source>
        <dbReference type="Pfam" id="PF11861"/>
    </source>
</evidence>
<evidence type="ECO:0000313" key="13">
    <source>
        <dbReference type="EMBL" id="KAB5588024.1"/>
    </source>
</evidence>
<comment type="caution">
    <text evidence="13">The sequence shown here is derived from an EMBL/GenBank/DDBJ whole genome shotgun (WGS) entry which is preliminary data.</text>
</comment>
<feature type="coiled-coil region" evidence="8">
    <location>
        <begin position="750"/>
        <end position="777"/>
    </location>
</feature>
<dbReference type="InterPro" id="IPR050082">
    <property type="entry name" value="RNA_methyltr_RlmE"/>
</dbReference>
<dbReference type="InterPro" id="IPR015507">
    <property type="entry name" value="rRNA-MeTfrase_E"/>
</dbReference>
<evidence type="ECO:0000256" key="4">
    <source>
        <dbReference type="ARBA" id="ARBA00022603"/>
    </source>
</evidence>
<feature type="domain" description="Ribosomal RNA methyltransferase SPB1-like C-terminal" evidence="11">
    <location>
        <begin position="630"/>
        <end position="830"/>
    </location>
</feature>
<keyword evidence="4 8" id="KW-0489">Methyltransferase</keyword>
<dbReference type="HAMAP" id="MF_03163">
    <property type="entry name" value="RNA_methyltr_E_SPB1"/>
    <property type="match status" value="1"/>
</dbReference>
<dbReference type="Pfam" id="PF11861">
    <property type="entry name" value="DUF3381"/>
    <property type="match status" value="1"/>
</dbReference>
<dbReference type="GO" id="GO:0030687">
    <property type="term" value="C:preribosome, large subunit precursor"/>
    <property type="evidence" value="ECO:0007669"/>
    <property type="project" value="TreeGrafter"/>
</dbReference>
<keyword evidence="3 8" id="KW-0698">rRNA processing</keyword>
<keyword evidence="7 8" id="KW-0539">Nucleus</keyword>
<feature type="compositionally biased region" description="Acidic residues" evidence="9">
    <location>
        <begin position="540"/>
        <end position="551"/>
    </location>
</feature>
<evidence type="ECO:0000256" key="9">
    <source>
        <dbReference type="SAM" id="MobiDB-lite"/>
    </source>
</evidence>
<dbReference type="Gene3D" id="3.40.50.150">
    <property type="entry name" value="Vaccinia Virus protein VP39"/>
    <property type="match status" value="1"/>
</dbReference>
<dbReference type="OrthoDB" id="1287559at2759"/>
<dbReference type="Pfam" id="PF07780">
    <property type="entry name" value="Spb1_C"/>
    <property type="match status" value="1"/>
</dbReference>
<name>A0A5N5Q8M2_9AGAM</name>
<keyword evidence="2 8" id="KW-0690">Ribosome biogenesis</keyword>
<feature type="region of interest" description="Disordered" evidence="9">
    <location>
        <begin position="797"/>
        <end position="843"/>
    </location>
</feature>
<evidence type="ECO:0000256" key="6">
    <source>
        <dbReference type="ARBA" id="ARBA00022691"/>
    </source>
</evidence>
<comment type="similarity">
    <text evidence="8">Belongs to the class I-like SAM-binding methyltransferase superfamily. RNA methyltransferase RlmE family. SPB1 subfamily.</text>
</comment>
<feature type="active site" description="Proton acceptor" evidence="8">
    <location>
        <position position="158"/>
    </location>
</feature>
<dbReference type="AlphaFoldDB" id="A0A5N5Q8M2"/>
<feature type="binding site" evidence="8">
    <location>
        <position position="59"/>
    </location>
    <ligand>
        <name>S-adenosyl-L-methionine</name>
        <dbReference type="ChEBI" id="CHEBI:59789"/>
    </ligand>
</feature>
<evidence type="ECO:0000256" key="7">
    <source>
        <dbReference type="ARBA" id="ARBA00023242"/>
    </source>
</evidence>
<gene>
    <name evidence="13" type="ORF">CTheo_8533</name>
</gene>
<keyword evidence="5 8" id="KW-0808">Transferase</keyword>
<dbReference type="InterPro" id="IPR012920">
    <property type="entry name" value="rRNA_MeTfrase_SPB1-like_C"/>
</dbReference>
<feature type="compositionally biased region" description="Acidic residues" evidence="9">
    <location>
        <begin position="436"/>
        <end position="446"/>
    </location>
</feature>
<evidence type="ECO:0000256" key="8">
    <source>
        <dbReference type="HAMAP-Rule" id="MF_03163"/>
    </source>
</evidence>
<feature type="binding site" evidence="8">
    <location>
        <position position="118"/>
    </location>
    <ligand>
        <name>S-adenosyl-L-methionine</name>
        <dbReference type="ChEBI" id="CHEBI:59789"/>
    </ligand>
</feature>
<sequence length="843" mass="94613">MGKTQKKTGKGRLDKYYKLAKEQGYRARSAFKLIQLNKKYGFLESARCCIDLCAAPGGWLQVASKTMPLNSLIIGVDLVPIRPIPRVVTFAQDITTSACRAQLRNELKDWRADVVLHDGAPNVGTAWVQDAYSQSELVLMSLKLAVEFLTPGGTFVTKVFRSVDYNNLIWVFNQLFSKVEATKPPSSRNVSAEIFVVCQGYLAPQNIDPKFLDPKHVFKDVSALPPVPSTSTAQPGSKAHNNVFQPEKKRRARDGYADGDYTLFHAVAASEFVHTHDPVLTLGSSNQIMFTTPEEKEWLKSQITTPDIIANCQDLKVLGKGDFKKLLKWRMAIREEIGLEAKHKPVEDATETVEITEQVDEEQQIQDELQRLNDEAAARVKRDRRRANEKRSRTVMRMQLQMTAPLDIGMEFADDALKGDVFDLTQADGKAVANESDSDSESEPALDEVNGDKDEDLGSEDGEHKVSGLENDLDGMYERYRERLAERDLKFKAKEARRKDQSREEWGGIKKDDEDEDGSSESEEGGWDVAQAAKNRVEDDSSSDSDSDEGGEAPAAKKRRTEVGAKLITKLEGPKQQGAASKAAQVWFSQDLFKGVADEDIQSEGESEVSEEDASEGSNDEREAQVTPSDEDDVDFEIVPQNTQDDSPMWDVDNEDEDEAKQRYIQQYGLFTPEAVTLAQKLVNRQTTKTHLINDGFTRYSLNDQHDLPSWFLDDERKYYKPNIPITKEAMATLRAKQRALDARPIKKVAEAKARKKLRAQQRLEKALKKAEGVNETGDMTEKEKAAQIEKLMRKGISGAGKKKKKEVKVVVARGVHKGVKGRPKGVRAKKRQEKTQKKRKRA</sequence>
<feature type="compositionally biased region" description="Acidic residues" evidence="9">
    <location>
        <begin position="598"/>
        <end position="615"/>
    </location>
</feature>
<dbReference type="PANTHER" id="PTHR10920">
    <property type="entry name" value="RIBOSOMAL RNA METHYLTRANSFERASE"/>
    <property type="match status" value="1"/>
</dbReference>
<evidence type="ECO:0000256" key="5">
    <source>
        <dbReference type="ARBA" id="ARBA00022679"/>
    </source>
</evidence>
<dbReference type="GO" id="GO:0008650">
    <property type="term" value="F:rRNA (uridine-2'-O-)-methyltransferase activity"/>
    <property type="evidence" value="ECO:0007669"/>
    <property type="project" value="TreeGrafter"/>
</dbReference>
<dbReference type="InterPro" id="IPR028589">
    <property type="entry name" value="SPB1-like"/>
</dbReference>
<feature type="binding site" evidence="8">
    <location>
        <position position="77"/>
    </location>
    <ligand>
        <name>S-adenosyl-L-methionine</name>
        <dbReference type="ChEBI" id="CHEBI:59789"/>
    </ligand>
</feature>
<evidence type="ECO:0000313" key="14">
    <source>
        <dbReference type="Proteomes" id="UP000383932"/>
    </source>
</evidence>
<feature type="compositionally biased region" description="Polar residues" evidence="9">
    <location>
        <begin position="229"/>
        <end position="244"/>
    </location>
</feature>
<comment type="subcellular location">
    <subcellularLocation>
        <location evidence="1 8">Nucleus</location>
        <location evidence="1 8">Nucleolus</location>
    </subcellularLocation>
</comment>
<feature type="region of interest" description="Disordered" evidence="9">
    <location>
        <begin position="430"/>
        <end position="475"/>
    </location>
</feature>
<dbReference type="InterPro" id="IPR024576">
    <property type="entry name" value="rRNA_MeTfrase_Spb1_DUF3381"/>
</dbReference>
<dbReference type="GO" id="GO:0016435">
    <property type="term" value="F:rRNA (guanine) methyltransferase activity"/>
    <property type="evidence" value="ECO:0007669"/>
    <property type="project" value="TreeGrafter"/>
</dbReference>
<dbReference type="SUPFAM" id="SSF53335">
    <property type="entry name" value="S-adenosyl-L-methionine-dependent methyltransferases"/>
    <property type="match status" value="1"/>
</dbReference>
<keyword evidence="14" id="KW-1185">Reference proteome</keyword>
<evidence type="ECO:0000256" key="2">
    <source>
        <dbReference type="ARBA" id="ARBA00022517"/>
    </source>
</evidence>
<evidence type="ECO:0000259" key="10">
    <source>
        <dbReference type="Pfam" id="PF01728"/>
    </source>
</evidence>
<feature type="compositionally biased region" description="Acidic residues" evidence="9">
    <location>
        <begin position="513"/>
        <end position="526"/>
    </location>
</feature>
<dbReference type="EMBL" id="SSOP01000612">
    <property type="protein sequence ID" value="KAB5588024.1"/>
    <property type="molecule type" value="Genomic_DNA"/>
</dbReference>
<dbReference type="Pfam" id="PF01728">
    <property type="entry name" value="FtsJ"/>
    <property type="match status" value="1"/>
</dbReference>
<evidence type="ECO:0000256" key="3">
    <source>
        <dbReference type="ARBA" id="ARBA00022552"/>
    </source>
</evidence>
<dbReference type="GO" id="GO:0005730">
    <property type="term" value="C:nucleolus"/>
    <property type="evidence" value="ECO:0007669"/>
    <property type="project" value="UniProtKB-SubCell"/>
</dbReference>
<feature type="region of interest" description="Disordered" evidence="9">
    <location>
        <begin position="597"/>
        <end position="653"/>
    </location>
</feature>
<dbReference type="HAMAP" id="MF_01547">
    <property type="entry name" value="RNA_methyltr_E"/>
    <property type="match status" value="1"/>
</dbReference>
<dbReference type="PANTHER" id="PTHR10920:SF13">
    <property type="entry name" value="PRE-RRNA 2'-O-RIBOSE RNA METHYLTRANSFERASE FTSJ3"/>
    <property type="match status" value="1"/>
</dbReference>
<proteinExistence type="inferred from homology"/>
<feature type="binding site" evidence="8">
    <location>
        <position position="57"/>
    </location>
    <ligand>
        <name>S-adenosyl-L-methionine</name>
        <dbReference type="ChEBI" id="CHEBI:59789"/>
    </ligand>
</feature>
<keyword evidence="8" id="KW-0175">Coiled coil</keyword>
<feature type="domain" description="Ribosomal RNA methyltransferase FtsJ" evidence="10">
    <location>
        <begin position="25"/>
        <end position="201"/>
    </location>
</feature>
<feature type="compositionally biased region" description="Basic and acidic residues" evidence="9">
    <location>
        <begin position="490"/>
        <end position="512"/>
    </location>
</feature>
<evidence type="ECO:0000259" key="11">
    <source>
        <dbReference type="Pfam" id="PF07780"/>
    </source>
</evidence>
<feature type="domain" description="DUF3381" evidence="12">
    <location>
        <begin position="246"/>
        <end position="395"/>
    </location>
</feature>
<dbReference type="GO" id="GO:0000466">
    <property type="term" value="P:maturation of 5.8S rRNA from tricistronic rRNA transcript (SSU-rRNA, 5.8S rRNA, LSU-rRNA)"/>
    <property type="evidence" value="ECO:0007669"/>
    <property type="project" value="TreeGrafter"/>
</dbReference>
<accession>A0A5N5Q8M2</accession>
<dbReference type="Proteomes" id="UP000383932">
    <property type="component" value="Unassembled WGS sequence"/>
</dbReference>
<dbReference type="InterPro" id="IPR029063">
    <property type="entry name" value="SAM-dependent_MTases_sf"/>
</dbReference>
<feature type="binding site" evidence="8">
    <location>
        <position position="93"/>
    </location>
    <ligand>
        <name>S-adenosyl-L-methionine</name>
        <dbReference type="ChEBI" id="CHEBI:59789"/>
    </ligand>
</feature>
<reference evidence="13 14" key="1">
    <citation type="journal article" date="2019" name="Fungal Biol. Biotechnol.">
        <title>Draft genome sequence of fastidious pathogen Ceratobasidium theobromae, which causes vascular-streak dieback in Theobroma cacao.</title>
        <authorList>
            <person name="Ali S.S."/>
            <person name="Asman A."/>
            <person name="Shao J."/>
            <person name="Firmansyah A.P."/>
            <person name="Susilo A.W."/>
            <person name="Rosmana A."/>
            <person name="McMahon P."/>
            <person name="Junaid M."/>
            <person name="Guest D."/>
            <person name="Kheng T.Y."/>
            <person name="Meinhardt L.W."/>
            <person name="Bailey B.A."/>
        </authorList>
    </citation>
    <scope>NUCLEOTIDE SEQUENCE [LARGE SCALE GENOMIC DNA]</scope>
    <source>
        <strain evidence="13 14">CT2</strain>
    </source>
</reference>
<feature type="coiled-coil region" evidence="8">
    <location>
        <begin position="355"/>
        <end position="386"/>
    </location>
</feature>
<feature type="region of interest" description="Disordered" evidence="9">
    <location>
        <begin position="490"/>
        <end position="583"/>
    </location>
</feature>
<feature type="region of interest" description="Disordered" evidence="9">
    <location>
        <begin position="228"/>
        <end position="249"/>
    </location>
</feature>